<evidence type="ECO:0000313" key="4">
    <source>
        <dbReference type="Proteomes" id="UP000024635"/>
    </source>
</evidence>
<proteinExistence type="predicted"/>
<feature type="compositionally biased region" description="Basic and acidic residues" evidence="1">
    <location>
        <begin position="33"/>
        <end position="44"/>
    </location>
</feature>
<organism evidence="3 4">
    <name type="scientific">Ancylostoma ceylanicum</name>
    <dbReference type="NCBI Taxonomy" id="53326"/>
    <lineage>
        <taxon>Eukaryota</taxon>
        <taxon>Metazoa</taxon>
        <taxon>Ecdysozoa</taxon>
        <taxon>Nematoda</taxon>
        <taxon>Chromadorea</taxon>
        <taxon>Rhabditida</taxon>
        <taxon>Rhabditina</taxon>
        <taxon>Rhabditomorpha</taxon>
        <taxon>Strongyloidea</taxon>
        <taxon>Ancylostomatidae</taxon>
        <taxon>Ancylostomatinae</taxon>
        <taxon>Ancylostoma</taxon>
    </lineage>
</organism>
<gene>
    <name evidence="3" type="primary">Acey_s0379.g331</name>
    <name evidence="3" type="ORF">Y032_0379g331</name>
</gene>
<dbReference type="GO" id="GO:0010032">
    <property type="term" value="P:meiotic chromosome condensation"/>
    <property type="evidence" value="ECO:0007669"/>
    <property type="project" value="TreeGrafter"/>
</dbReference>
<dbReference type="STRING" id="53326.A0A016RUF2"/>
<feature type="region of interest" description="Disordered" evidence="1">
    <location>
        <begin position="29"/>
        <end position="54"/>
    </location>
</feature>
<dbReference type="GO" id="GO:0007076">
    <property type="term" value="P:mitotic chromosome condensation"/>
    <property type="evidence" value="ECO:0007669"/>
    <property type="project" value="InterPro"/>
</dbReference>
<dbReference type="GO" id="GO:0000796">
    <property type="term" value="C:condensin complex"/>
    <property type="evidence" value="ECO:0007669"/>
    <property type="project" value="TreeGrafter"/>
</dbReference>
<protein>
    <recommendedName>
        <fullName evidence="5">Condensin complex subunit 1 C-terminal domain-containing protein</fullName>
    </recommendedName>
</protein>
<dbReference type="SUPFAM" id="SSF48371">
    <property type="entry name" value="ARM repeat"/>
    <property type="match status" value="2"/>
</dbReference>
<dbReference type="Proteomes" id="UP000024635">
    <property type="component" value="Unassembled WGS sequence"/>
</dbReference>
<dbReference type="GO" id="GO:0000779">
    <property type="term" value="C:condensed chromosome, centromeric region"/>
    <property type="evidence" value="ECO:0007669"/>
    <property type="project" value="TreeGrafter"/>
</dbReference>
<dbReference type="GO" id="GO:0042393">
    <property type="term" value="F:histone binding"/>
    <property type="evidence" value="ECO:0007669"/>
    <property type="project" value="TreeGrafter"/>
</dbReference>
<comment type="caution">
    <text evidence="3">The sequence shown here is derived from an EMBL/GenBank/DDBJ whole genome shotgun (WGS) entry which is preliminary data.</text>
</comment>
<dbReference type="InterPro" id="IPR016024">
    <property type="entry name" value="ARM-type_fold"/>
</dbReference>
<dbReference type="AlphaFoldDB" id="A0A016RUF2"/>
<name>A0A016RUF2_9BILA</name>
<evidence type="ECO:0000256" key="2">
    <source>
        <dbReference type="SAM" id="SignalP"/>
    </source>
</evidence>
<dbReference type="OrthoDB" id="436262at2759"/>
<dbReference type="InterPro" id="IPR026971">
    <property type="entry name" value="CND1/NCAPD3"/>
</dbReference>
<keyword evidence="2" id="KW-0732">Signal</keyword>
<keyword evidence="4" id="KW-1185">Reference proteome</keyword>
<accession>A0A016RUF2</accession>
<feature type="region of interest" description="Disordered" evidence="1">
    <location>
        <begin position="1082"/>
        <end position="1108"/>
    </location>
</feature>
<evidence type="ECO:0008006" key="5">
    <source>
        <dbReference type="Google" id="ProtNLM"/>
    </source>
</evidence>
<dbReference type="EMBL" id="JARK01001715">
    <property type="protein sequence ID" value="EYB81579.1"/>
    <property type="molecule type" value="Genomic_DNA"/>
</dbReference>
<reference evidence="4" key="1">
    <citation type="journal article" date="2015" name="Nat. Genet.">
        <title>The genome and transcriptome of the zoonotic hookworm Ancylostoma ceylanicum identify infection-specific gene families.</title>
        <authorList>
            <person name="Schwarz E.M."/>
            <person name="Hu Y."/>
            <person name="Antoshechkin I."/>
            <person name="Miller M.M."/>
            <person name="Sternberg P.W."/>
            <person name="Aroian R.V."/>
        </authorList>
    </citation>
    <scope>NUCLEOTIDE SEQUENCE</scope>
    <source>
        <strain evidence="4">HY135</strain>
    </source>
</reference>
<feature type="signal peptide" evidence="2">
    <location>
        <begin position="1"/>
        <end position="19"/>
    </location>
</feature>
<sequence length="1257" mass="143478">MFFILFAITLVLHYIIVFADISAYPRNMSSVHSDSDRSTEERGGKVLINDESEDEDEEDVCLDLKETIEEFENAVYEGGYEAVSKYYDVILFFCRRKTSSAFKWALRLNILETLTKAYDSMRPSLAKFLSHSLNTEENRSEEDAEKAEAFAEYLLMIMDLVKAIMCICESEIIHRVYKESLNYANGTSFEADALCSEDEDIDSNVLQCYDILKRKVLEVFHSICTFSVPGPNGSTVRGALRYLWRPAEVDQELFCTIASTIIKLMEHPKFGKKSAKDQTELRELFMILRSICVGFNLHKVVARLFVSATMDLEHLKNSSMTEKFPFIAALKSVSVDGDLDHLFYYIYYFTLDSLHRNFLSCTTSPHIPRPYILFIESMADIAPEIFAENIAPLIPLLDFDPHTLRSSILSAFCKVLMSDIEKTRFSVANQDMAVIRERMMEEIKLHLSDTALQVRSKAVGYCVEVAQCGKVPGISLRKGLVNAVAERLTEKMANIRRSAIRFFKYYLINNPYGGNLCRSHLFSEYQRLRQSREALEQHDDNIKHIAEQFFNSVSGELRVILVRLIEEHRCIQRCDPELENVSLEDVMPLVFNQLFFADSVEIALETFVKLFYLGRLNNIDSEQSEEKIMDSLMVELRRRFLDATTELFGGYDENDNVVASSAPNSPSGRDHLDRELTFLEDAFILHDQMSKLLCEVVRNVAGKDVADVREAADFLITCCRFSIRGSEAALLELYRKVEDISEESKMEVVRNIGSLFVARKTDGEVDVPNTALWLLKRLKQSDECGQHAIESLFAVISKRHCYPAGVSSTLFRILETGSAEDRVLVMKGLAILAIANRAAMREHLRDFQKYLRCSDVVLACEALRALSNLIPIRNGSGSESYRLRVFDSLFSDVEKLLFKVLLSDDDTPAATCWYICARNAVRLLFAQSSEVDYVISRVLGKAIWYAKKAADLLIAYERIEKSQSEADGKRRMYWRSKWQRGMERTLMLIGEVVEGLLLHISGSFRDELKRVAELTEAVRKNDDEIYEDYGSFDENRSEVETDFAYEGGLFKLRPTNDGDIEVLATIRGDKLTARVKQEIFDDGGEGSAVHNHEKQQNPSTDESEEEKVPTNRELLFRAFYSRTVICSLHFIFVATTVDDLIRTHLSTLLDSSLLQPDSTLGVCLSFVVSCMRTAKYSKAIRDAATRTFSKFLLIRLVELLILYSSRKTTKIFNKFEELCVVNSSKSSIEALTWQNAELRFCSRFCVVTKNRICESIY</sequence>
<evidence type="ECO:0000256" key="1">
    <source>
        <dbReference type="SAM" id="MobiDB-lite"/>
    </source>
</evidence>
<evidence type="ECO:0000313" key="3">
    <source>
        <dbReference type="EMBL" id="EYB81579.1"/>
    </source>
</evidence>
<dbReference type="PANTHER" id="PTHR14222:SF2">
    <property type="entry name" value="CONDENSIN COMPLEX SUBUNIT 1"/>
    <property type="match status" value="1"/>
</dbReference>
<dbReference type="PANTHER" id="PTHR14222">
    <property type="entry name" value="CONDENSIN"/>
    <property type="match status" value="1"/>
</dbReference>
<feature type="chain" id="PRO_5001488530" description="Condensin complex subunit 1 C-terminal domain-containing protein" evidence="2">
    <location>
        <begin position="20"/>
        <end position="1257"/>
    </location>
</feature>